<feature type="compositionally biased region" description="Low complexity" evidence="1">
    <location>
        <begin position="360"/>
        <end position="375"/>
    </location>
</feature>
<evidence type="ECO:0000313" key="2">
    <source>
        <dbReference type="EMBL" id="CAA9343948.1"/>
    </source>
</evidence>
<dbReference type="GO" id="GO:0003887">
    <property type="term" value="F:DNA-directed DNA polymerase activity"/>
    <property type="evidence" value="ECO:0007669"/>
    <property type="project" value="UniProtKB-EC"/>
</dbReference>
<feature type="compositionally biased region" description="Basic residues" evidence="1">
    <location>
        <begin position="86"/>
        <end position="104"/>
    </location>
</feature>
<dbReference type="EC" id="2.7.7.7" evidence="2"/>
<organism evidence="2">
    <name type="scientific">uncultured Nocardioidaceae bacterium</name>
    <dbReference type="NCBI Taxonomy" id="253824"/>
    <lineage>
        <taxon>Bacteria</taxon>
        <taxon>Bacillati</taxon>
        <taxon>Actinomycetota</taxon>
        <taxon>Actinomycetes</taxon>
        <taxon>Propionibacteriales</taxon>
        <taxon>Nocardioidaceae</taxon>
        <taxon>environmental samples</taxon>
    </lineage>
</organism>
<feature type="compositionally biased region" description="Basic and acidic residues" evidence="1">
    <location>
        <begin position="481"/>
        <end position="490"/>
    </location>
</feature>
<feature type="non-terminal residue" evidence="2">
    <location>
        <position position="1"/>
    </location>
</feature>
<feature type="compositionally biased region" description="Basic and acidic residues" evidence="1">
    <location>
        <begin position="225"/>
        <end position="235"/>
    </location>
</feature>
<name>A0A6J4LW68_9ACTN</name>
<feature type="compositionally biased region" description="Basic residues" evidence="1">
    <location>
        <begin position="335"/>
        <end position="352"/>
    </location>
</feature>
<keyword evidence="2" id="KW-0548">Nucleotidyltransferase</keyword>
<dbReference type="EMBL" id="CADCUH010000099">
    <property type="protein sequence ID" value="CAA9343948.1"/>
    <property type="molecule type" value="Genomic_DNA"/>
</dbReference>
<evidence type="ECO:0000256" key="1">
    <source>
        <dbReference type="SAM" id="MobiDB-lite"/>
    </source>
</evidence>
<keyword evidence="2" id="KW-0808">Transferase</keyword>
<feature type="compositionally biased region" description="Basic residues" evidence="1">
    <location>
        <begin position="313"/>
        <end position="325"/>
    </location>
</feature>
<reference evidence="2" key="1">
    <citation type="submission" date="2020-02" db="EMBL/GenBank/DDBJ databases">
        <authorList>
            <person name="Meier V. D."/>
        </authorList>
    </citation>
    <scope>NUCLEOTIDE SEQUENCE</scope>
    <source>
        <strain evidence="2">AVDCRST_MAG36</strain>
    </source>
</reference>
<feature type="compositionally biased region" description="Basic residues" evidence="1">
    <location>
        <begin position="396"/>
        <end position="416"/>
    </location>
</feature>
<feature type="compositionally biased region" description="Basic and acidic residues" evidence="1">
    <location>
        <begin position="137"/>
        <end position="149"/>
    </location>
</feature>
<feature type="compositionally biased region" description="Low complexity" evidence="1">
    <location>
        <begin position="417"/>
        <end position="437"/>
    </location>
</feature>
<feature type="compositionally biased region" description="Low complexity" evidence="1">
    <location>
        <begin position="382"/>
        <end position="395"/>
    </location>
</feature>
<feature type="non-terminal residue" evidence="2">
    <location>
        <position position="511"/>
    </location>
</feature>
<proteinExistence type="predicted"/>
<accession>A0A6J4LW68</accession>
<gene>
    <name evidence="2" type="ORF">AVDCRST_MAG36-1541</name>
</gene>
<feature type="compositionally biased region" description="Low complexity" evidence="1">
    <location>
        <begin position="15"/>
        <end position="26"/>
    </location>
</feature>
<feature type="compositionally biased region" description="Low complexity" evidence="1">
    <location>
        <begin position="41"/>
        <end position="72"/>
    </location>
</feature>
<protein>
    <submittedName>
        <fullName evidence="2">Error-prone repair homolog of DNA polymerase III alpha subunit</fullName>
        <ecNumber evidence="2">2.7.7.7</ecNumber>
    </submittedName>
</protein>
<feature type="region of interest" description="Disordered" evidence="1">
    <location>
        <begin position="1"/>
        <end position="511"/>
    </location>
</feature>
<sequence>QGVPAHPGEPGPGGAARPAGAAGQRARQGRRRRPGRPAPAPGGAARRPAAPRRAAPVRGAAVRPHAARPHAGGVQLAGVPDEPVRQGRRRGARAAQARRARHPHAVRDGVRGAGGEAGRRRGRRRRRHRPGRPRHLRPGEVDQDPRLLPDRVAGPARAGRQVRAGDLRGPHHRHLAVPARAGQERHGAAVPRGPAGLGVARLPAPRPRRAPRADVRRRGVPRAGPADRQHDDGLHPRGGRRGAPLARRPGGPAGGAGLVRADRARPRLRHRGRRAGVGGAQGLRLVRVLQGPRRGLRPADLPVGVAQGPSSRRVPRGRAHPRPRHVPQAADPRRRPAARHRRPVARRQRLGCRLRGGEGQPARRAAAGDPRPGARPGDRGRLAPCTPRGPAAAGRARVRHPDRARRRQGHQRRRGRPCAGGPALRLPVGLLAPRLGLPPGGRAAGRRRGVRLPVRAGLDGPGAPARAGHPARPAAAGRRARPLEPVDRGRSPQGRTTPPFGGHRTRLGDHP</sequence>
<feature type="compositionally biased region" description="Basic residues" evidence="1">
    <location>
        <begin position="120"/>
        <end position="136"/>
    </location>
</feature>
<feature type="compositionally biased region" description="Low complexity" evidence="1">
    <location>
        <begin position="451"/>
        <end position="477"/>
    </location>
</feature>
<dbReference type="AlphaFoldDB" id="A0A6J4LW68"/>